<comment type="function">
    <text evidence="8">Involved in the biosynthesis of lipid A, a phosphorylated glycolipid that anchors the lipopolysaccharide to the outer membrane of the cell.</text>
</comment>
<evidence type="ECO:0000256" key="5">
    <source>
        <dbReference type="ARBA" id="ARBA00022737"/>
    </source>
</evidence>
<evidence type="ECO:0000256" key="3">
    <source>
        <dbReference type="ARBA" id="ARBA00022556"/>
    </source>
</evidence>
<evidence type="ECO:0000256" key="2">
    <source>
        <dbReference type="ARBA" id="ARBA00022516"/>
    </source>
</evidence>
<dbReference type="Gene3D" id="1.20.1180.10">
    <property type="entry name" value="Udp N-acetylglucosamine O-acyltransferase, C-terminal domain"/>
    <property type="match status" value="1"/>
</dbReference>
<dbReference type="Proteomes" id="UP000001929">
    <property type="component" value="Chromosome"/>
</dbReference>
<dbReference type="InterPro" id="IPR018357">
    <property type="entry name" value="Hexapep_transf_CS"/>
</dbReference>
<keyword evidence="2 8" id="KW-0444">Lipid biosynthesis</keyword>
<keyword evidence="7 8" id="KW-0012">Acyltransferase</keyword>
<dbReference type="PANTHER" id="PTHR43480">
    <property type="entry name" value="ACYL-[ACYL-CARRIER-PROTEIN]--UDP-N-ACETYLGLUCOSAMINE O-ACYLTRANSFERASE"/>
    <property type="match status" value="1"/>
</dbReference>
<dbReference type="HOGENOM" id="CLU_061249_0_0_5"/>
<dbReference type="NCBIfam" id="NF003657">
    <property type="entry name" value="PRK05289.1"/>
    <property type="match status" value="1"/>
</dbReference>
<dbReference type="InterPro" id="IPR010137">
    <property type="entry name" value="Lipid_A_LpxA"/>
</dbReference>
<dbReference type="UniPathway" id="UPA00359">
    <property type="reaction ID" value="UER00477"/>
</dbReference>
<comment type="catalytic activity">
    <reaction evidence="8">
        <text>a (3R)-hydroxyacyl-[ACP] + UDP-N-acetyl-alpha-D-glucosamine = a UDP-3-O-[(3R)-3-hydroxyacyl]-N-acetyl-alpha-D-glucosamine + holo-[ACP]</text>
        <dbReference type="Rhea" id="RHEA:67812"/>
        <dbReference type="Rhea" id="RHEA-COMP:9685"/>
        <dbReference type="Rhea" id="RHEA-COMP:9945"/>
        <dbReference type="ChEBI" id="CHEBI:57705"/>
        <dbReference type="ChEBI" id="CHEBI:64479"/>
        <dbReference type="ChEBI" id="CHEBI:78827"/>
        <dbReference type="ChEBI" id="CHEBI:173225"/>
        <dbReference type="EC" id="2.3.1.129"/>
    </reaction>
</comment>
<evidence type="ECO:0000256" key="4">
    <source>
        <dbReference type="ARBA" id="ARBA00022679"/>
    </source>
</evidence>
<dbReference type="InterPro" id="IPR037157">
    <property type="entry name" value="Acetyltransf_C_sf"/>
</dbReference>
<dbReference type="PhylomeDB" id="Q2RTZ8"/>
<keyword evidence="1 8" id="KW-0963">Cytoplasm</keyword>
<dbReference type="CDD" id="cd03351">
    <property type="entry name" value="LbH_UDP-GlcNAc_AT"/>
    <property type="match status" value="1"/>
</dbReference>
<keyword evidence="6 8" id="KW-0443">Lipid metabolism</keyword>
<dbReference type="NCBIfam" id="TIGR01852">
    <property type="entry name" value="lipid_A_lpxA"/>
    <property type="match status" value="1"/>
</dbReference>
<comment type="subcellular location">
    <subcellularLocation>
        <location evidence="8">Cytoplasm</location>
    </subcellularLocation>
</comment>
<evidence type="ECO:0000256" key="8">
    <source>
        <dbReference type="HAMAP-Rule" id="MF_00387"/>
    </source>
</evidence>
<gene>
    <name evidence="8" type="primary">lpxA</name>
    <name evidence="10" type="ordered locus">Rru_A1597</name>
</gene>
<comment type="similarity">
    <text evidence="8">Belongs to the transferase hexapeptide repeat family. LpxA subfamily.</text>
</comment>
<dbReference type="RefSeq" id="WP_011389472.1">
    <property type="nucleotide sequence ID" value="NC_007643.1"/>
</dbReference>
<protein>
    <recommendedName>
        <fullName evidence="8">Acyl-[acyl-carrier-protein]--UDP-N-acetylglucosamine O-acyltransferase</fullName>
        <shortName evidence="8">UDP-N-acetylglucosamine acyltransferase</shortName>
        <ecNumber evidence="8">2.3.1.129</ecNumber>
    </recommendedName>
</protein>
<sequence length="265" mass="27519">MPSIHPTAIVDPKADLGHSVSIGPYCLVGPEVVLGDGVELVSHVVVAGNTTIGASTRVFPFASLGTVPQDLKYHGEATRLVIGANNTIREHVTMNPGTEGGGGLTEVGSNSLFMIGTHVAHDCKIGDGIVAANSVLMGGHVVVGDCAVLGGGSAIHQFVRIGKHAMVGGLSAVESDVIPFGSVIGNRAKLAGLNIVGMKRRGFAREEIHALRNAYKLLFAENVVAEQLETIEKTFPDSTVVREVVAFIRADSSRGLCRPIDGDAA</sequence>
<keyword evidence="11" id="KW-1185">Reference proteome</keyword>
<comment type="subunit">
    <text evidence="8">Homotrimer.</text>
</comment>
<dbReference type="GO" id="GO:0016020">
    <property type="term" value="C:membrane"/>
    <property type="evidence" value="ECO:0007669"/>
    <property type="project" value="GOC"/>
</dbReference>
<dbReference type="GO" id="GO:0009245">
    <property type="term" value="P:lipid A biosynthetic process"/>
    <property type="evidence" value="ECO:0007669"/>
    <property type="project" value="UniProtKB-UniRule"/>
</dbReference>
<dbReference type="STRING" id="269796.Rru_A1597"/>
<dbReference type="PATRIC" id="fig|269796.9.peg.1671"/>
<dbReference type="EC" id="2.3.1.129" evidence="8"/>
<evidence type="ECO:0000313" key="10">
    <source>
        <dbReference type="EMBL" id="ABC22397.1"/>
    </source>
</evidence>
<dbReference type="HAMAP" id="MF_00387">
    <property type="entry name" value="LpxA"/>
    <property type="match status" value="1"/>
</dbReference>
<evidence type="ECO:0000256" key="1">
    <source>
        <dbReference type="ARBA" id="ARBA00022490"/>
    </source>
</evidence>
<accession>Q2RTZ8</accession>
<proteinExistence type="inferred from homology"/>
<dbReference type="EnsemblBacteria" id="ABC22397">
    <property type="protein sequence ID" value="ABC22397"/>
    <property type="gene ID" value="Rru_A1597"/>
</dbReference>
<dbReference type="InterPro" id="IPR011004">
    <property type="entry name" value="Trimer_LpxA-like_sf"/>
</dbReference>
<dbReference type="AlphaFoldDB" id="Q2RTZ8"/>
<keyword evidence="4 8" id="KW-0808">Transferase</keyword>
<comment type="pathway">
    <text evidence="8">Glycolipid biosynthesis; lipid IV(A) biosynthesis; lipid IV(A) from (3R)-3-hydroxytetradecanoyl-[acyl-carrier-protein] and UDP-N-acetyl-alpha-D-glucosamine: step 1/6.</text>
</comment>
<keyword evidence="3 8" id="KW-0441">Lipid A biosynthesis</keyword>
<dbReference type="InterPro" id="IPR029098">
    <property type="entry name" value="Acetyltransf_C"/>
</dbReference>
<dbReference type="EMBL" id="CP000230">
    <property type="protein sequence ID" value="ABC22397.1"/>
    <property type="molecule type" value="Genomic_DNA"/>
</dbReference>
<evidence type="ECO:0000259" key="9">
    <source>
        <dbReference type="Pfam" id="PF13720"/>
    </source>
</evidence>
<dbReference type="PROSITE" id="PS00101">
    <property type="entry name" value="HEXAPEP_TRANSFERASES"/>
    <property type="match status" value="2"/>
</dbReference>
<feature type="domain" description="UDP N-acetylglucosamine O-acyltransferase C-terminal" evidence="9">
    <location>
        <begin position="176"/>
        <end position="257"/>
    </location>
</feature>
<evidence type="ECO:0000256" key="7">
    <source>
        <dbReference type="ARBA" id="ARBA00023315"/>
    </source>
</evidence>
<keyword evidence="5 8" id="KW-0677">Repeat</keyword>
<reference evidence="10 11" key="1">
    <citation type="journal article" date="2011" name="Stand. Genomic Sci.">
        <title>Complete genome sequence of Rhodospirillum rubrum type strain (S1).</title>
        <authorList>
            <person name="Munk A.C."/>
            <person name="Copeland A."/>
            <person name="Lucas S."/>
            <person name="Lapidus A."/>
            <person name="Del Rio T.G."/>
            <person name="Barry K."/>
            <person name="Detter J.C."/>
            <person name="Hammon N."/>
            <person name="Israni S."/>
            <person name="Pitluck S."/>
            <person name="Brettin T."/>
            <person name="Bruce D."/>
            <person name="Han C."/>
            <person name="Tapia R."/>
            <person name="Gilna P."/>
            <person name="Schmutz J."/>
            <person name="Larimer F."/>
            <person name="Land M."/>
            <person name="Kyrpides N.C."/>
            <person name="Mavromatis K."/>
            <person name="Richardson P."/>
            <person name="Rohde M."/>
            <person name="Goker M."/>
            <person name="Klenk H.P."/>
            <person name="Zhang Y."/>
            <person name="Roberts G.P."/>
            <person name="Reslewic S."/>
            <person name="Schwartz D.C."/>
        </authorList>
    </citation>
    <scope>NUCLEOTIDE SEQUENCE [LARGE SCALE GENOMIC DNA]</scope>
    <source>
        <strain evidence="11">ATCC 11170 / ATH 1.1.1 / DSM 467 / LMG 4362 / NCIMB 8255 / S1</strain>
    </source>
</reference>
<evidence type="ECO:0000313" key="11">
    <source>
        <dbReference type="Proteomes" id="UP000001929"/>
    </source>
</evidence>
<dbReference type="Gene3D" id="2.160.10.10">
    <property type="entry name" value="Hexapeptide repeat proteins"/>
    <property type="match status" value="1"/>
</dbReference>
<dbReference type="GO" id="GO:0005737">
    <property type="term" value="C:cytoplasm"/>
    <property type="evidence" value="ECO:0007669"/>
    <property type="project" value="UniProtKB-SubCell"/>
</dbReference>
<dbReference type="SUPFAM" id="SSF51161">
    <property type="entry name" value="Trimeric LpxA-like enzymes"/>
    <property type="match status" value="1"/>
</dbReference>
<name>Q2RTZ8_RHORT</name>
<dbReference type="Pfam" id="PF13720">
    <property type="entry name" value="Acetyltransf_11"/>
    <property type="match status" value="1"/>
</dbReference>
<dbReference type="GO" id="GO:0008780">
    <property type="term" value="F:acyl-[acyl-carrier-protein]-UDP-N-acetylglucosamine O-acyltransferase activity"/>
    <property type="evidence" value="ECO:0007669"/>
    <property type="project" value="UniProtKB-UniRule"/>
</dbReference>
<dbReference type="KEGG" id="rru:Rru_A1597"/>
<evidence type="ECO:0000256" key="6">
    <source>
        <dbReference type="ARBA" id="ARBA00023098"/>
    </source>
</evidence>
<organism evidence="10 11">
    <name type="scientific">Rhodospirillum rubrum (strain ATCC 11170 / ATH 1.1.1 / DSM 467 / LMG 4362 / NCIMB 8255 / S1)</name>
    <dbReference type="NCBI Taxonomy" id="269796"/>
    <lineage>
        <taxon>Bacteria</taxon>
        <taxon>Pseudomonadati</taxon>
        <taxon>Pseudomonadota</taxon>
        <taxon>Alphaproteobacteria</taxon>
        <taxon>Rhodospirillales</taxon>
        <taxon>Rhodospirillaceae</taxon>
        <taxon>Rhodospirillum</taxon>
    </lineage>
</organism>
<dbReference type="eggNOG" id="COG1043">
    <property type="taxonomic scope" value="Bacteria"/>
</dbReference>
<dbReference type="PANTHER" id="PTHR43480:SF1">
    <property type="entry name" value="ACYL-[ACYL-CARRIER-PROTEIN]--UDP-N-ACETYLGLUCOSAMINE O-ACYLTRANSFERASE, MITOCHONDRIAL-RELATED"/>
    <property type="match status" value="1"/>
</dbReference>
<dbReference type="PIRSF" id="PIRSF000456">
    <property type="entry name" value="UDP-GlcNAc_acltr"/>
    <property type="match status" value="1"/>
</dbReference>